<protein>
    <submittedName>
        <fullName evidence="2">Uncharacterized protein</fullName>
    </submittedName>
</protein>
<proteinExistence type="predicted"/>
<organism evidence="2">
    <name type="scientific">Schizaphis graminum</name>
    <name type="common">Green bug aphid</name>
    <dbReference type="NCBI Taxonomy" id="13262"/>
    <lineage>
        <taxon>Eukaryota</taxon>
        <taxon>Metazoa</taxon>
        <taxon>Ecdysozoa</taxon>
        <taxon>Arthropoda</taxon>
        <taxon>Hexapoda</taxon>
        <taxon>Insecta</taxon>
        <taxon>Pterygota</taxon>
        <taxon>Neoptera</taxon>
        <taxon>Paraneoptera</taxon>
        <taxon>Hemiptera</taxon>
        <taxon>Sternorrhyncha</taxon>
        <taxon>Aphidomorpha</taxon>
        <taxon>Aphidoidea</taxon>
        <taxon>Aphididae</taxon>
        <taxon>Aphidini</taxon>
        <taxon>Schizaphis</taxon>
    </lineage>
</organism>
<keyword evidence="1" id="KW-0472">Membrane</keyword>
<keyword evidence="1" id="KW-0812">Transmembrane</keyword>
<evidence type="ECO:0000313" key="2">
    <source>
        <dbReference type="EMBL" id="MBY18036.1"/>
    </source>
</evidence>
<sequence length="180" mass="20957">MSILHFSKPILCITWWSSSGKTVPFRCGIHLVIVRSDSEGGGGQSKGVKRREYNNNNKYCAREHVRRAAQPRLVAQCGYACIGAVWSWPGEGARPLFFLYLFFSIFYAIIVVCVCALLYARWRTRSSRARYSIHVYNIFLRRVLQIPRMRFGRAEKYNNITYYIYIYVCVCVCMWYTEGG</sequence>
<dbReference type="EMBL" id="GGMR01005417">
    <property type="protein sequence ID" value="MBY18036.1"/>
    <property type="molecule type" value="Transcribed_RNA"/>
</dbReference>
<feature type="transmembrane region" description="Helical" evidence="1">
    <location>
        <begin position="97"/>
        <end position="120"/>
    </location>
</feature>
<keyword evidence="1" id="KW-1133">Transmembrane helix</keyword>
<reference evidence="2" key="1">
    <citation type="submission" date="2018-04" db="EMBL/GenBank/DDBJ databases">
        <title>Transcriptome of Schizaphis graminum biotype I.</title>
        <authorList>
            <person name="Scully E.D."/>
            <person name="Geib S.M."/>
            <person name="Palmer N.A."/>
            <person name="Koch K."/>
            <person name="Bradshaw J."/>
            <person name="Heng-Moss T."/>
            <person name="Sarath G."/>
        </authorList>
    </citation>
    <scope>NUCLEOTIDE SEQUENCE</scope>
</reference>
<gene>
    <name evidence="2" type="ORF">g.42833</name>
</gene>
<accession>A0A2S2NMN0</accession>
<evidence type="ECO:0000256" key="1">
    <source>
        <dbReference type="SAM" id="Phobius"/>
    </source>
</evidence>
<feature type="transmembrane region" description="Helical" evidence="1">
    <location>
        <begin position="160"/>
        <end position="177"/>
    </location>
</feature>
<dbReference type="AlphaFoldDB" id="A0A2S2NMN0"/>
<name>A0A2S2NMN0_SCHGA</name>